<evidence type="ECO:0000313" key="2">
    <source>
        <dbReference type="EMBL" id="KAI0499662.1"/>
    </source>
</evidence>
<gene>
    <name evidence="2" type="ORF">KFK09_017870</name>
    <name evidence="3" type="ORF">KFK09_017872</name>
</gene>
<evidence type="ECO:0000256" key="1">
    <source>
        <dbReference type="SAM" id="MobiDB-lite"/>
    </source>
</evidence>
<evidence type="ECO:0000313" key="4">
    <source>
        <dbReference type="Proteomes" id="UP000829196"/>
    </source>
</evidence>
<protein>
    <submittedName>
        <fullName evidence="3">Uncharacterized protein</fullName>
    </submittedName>
</protein>
<dbReference type="EMBL" id="JAGYWB010000013">
    <property type="protein sequence ID" value="KAI0499662.1"/>
    <property type="molecule type" value="Genomic_DNA"/>
</dbReference>
<feature type="region of interest" description="Disordered" evidence="1">
    <location>
        <begin position="12"/>
        <end position="31"/>
    </location>
</feature>
<comment type="caution">
    <text evidence="3">The sequence shown here is derived from an EMBL/GenBank/DDBJ whole genome shotgun (WGS) entry which is preliminary data.</text>
</comment>
<sequence>MQNIQLLIAEEISSPKPVKHSPSGKEATQREISLERRRVFYLPDLTEVDRYNTDSVGSGAIPE</sequence>
<proteinExistence type="predicted"/>
<evidence type="ECO:0000313" key="3">
    <source>
        <dbReference type="EMBL" id="KAI0499664.1"/>
    </source>
</evidence>
<dbReference type="EMBL" id="JAGYWB010000013">
    <property type="protein sequence ID" value="KAI0499664.1"/>
    <property type="molecule type" value="Genomic_DNA"/>
</dbReference>
<reference evidence="3" key="1">
    <citation type="journal article" date="2022" name="Front. Genet.">
        <title>Chromosome-Scale Assembly of the Dendrobium nobile Genome Provides Insights Into the Molecular Mechanism of the Biosynthesis of the Medicinal Active Ingredient of Dendrobium.</title>
        <authorList>
            <person name="Xu Q."/>
            <person name="Niu S.-C."/>
            <person name="Li K.-L."/>
            <person name="Zheng P.-J."/>
            <person name="Zhang X.-J."/>
            <person name="Jia Y."/>
            <person name="Liu Y."/>
            <person name="Niu Y.-X."/>
            <person name="Yu L.-H."/>
            <person name="Chen D.-F."/>
            <person name="Zhang G.-Q."/>
        </authorList>
    </citation>
    <scope>NUCLEOTIDE SEQUENCE</scope>
    <source>
        <tissue evidence="3">Leaf</tissue>
    </source>
</reference>
<keyword evidence="4" id="KW-1185">Reference proteome</keyword>
<dbReference type="Proteomes" id="UP000829196">
    <property type="component" value="Unassembled WGS sequence"/>
</dbReference>
<accession>A0A8T3AUC7</accession>
<name>A0A8T3AUC7_DENNO</name>
<organism evidence="3 4">
    <name type="scientific">Dendrobium nobile</name>
    <name type="common">Orchid</name>
    <dbReference type="NCBI Taxonomy" id="94219"/>
    <lineage>
        <taxon>Eukaryota</taxon>
        <taxon>Viridiplantae</taxon>
        <taxon>Streptophyta</taxon>
        <taxon>Embryophyta</taxon>
        <taxon>Tracheophyta</taxon>
        <taxon>Spermatophyta</taxon>
        <taxon>Magnoliopsida</taxon>
        <taxon>Liliopsida</taxon>
        <taxon>Asparagales</taxon>
        <taxon>Orchidaceae</taxon>
        <taxon>Epidendroideae</taxon>
        <taxon>Malaxideae</taxon>
        <taxon>Dendrobiinae</taxon>
        <taxon>Dendrobium</taxon>
    </lineage>
</organism>
<dbReference type="AlphaFoldDB" id="A0A8T3AUC7"/>